<dbReference type="PANTHER" id="PTHR14440">
    <property type="entry name" value="DNA-DIRECTED RNA POLYMERASE I SUBUNIT RPA49"/>
    <property type="match status" value="1"/>
</dbReference>
<reference evidence="7" key="1">
    <citation type="journal article" date="2017" name="Nat. Commun.">
        <title>The North American bullfrog draft genome provides insight into hormonal regulation of long noncoding RNA.</title>
        <authorList>
            <person name="Hammond S.A."/>
            <person name="Warren R.L."/>
            <person name="Vandervalk B.P."/>
            <person name="Kucuk E."/>
            <person name="Khan H."/>
            <person name="Gibb E.A."/>
            <person name="Pandoh P."/>
            <person name="Kirk H."/>
            <person name="Zhao Y."/>
            <person name="Jones M."/>
            <person name="Mungall A.J."/>
            <person name="Coope R."/>
            <person name="Pleasance S."/>
            <person name="Moore R.A."/>
            <person name="Holt R.A."/>
            <person name="Round J.M."/>
            <person name="Ohora S."/>
            <person name="Walle B.V."/>
            <person name="Veldhoen N."/>
            <person name="Helbing C.C."/>
            <person name="Birol I."/>
        </authorList>
    </citation>
    <scope>NUCLEOTIDE SEQUENCE [LARGE SCALE GENOMIC DNA]</scope>
</reference>
<evidence type="ECO:0000256" key="5">
    <source>
        <dbReference type="ARBA" id="ARBA00023242"/>
    </source>
</evidence>
<comment type="similarity">
    <text evidence="2">Belongs to the eukaryotic RPA49/POLR1E RNA polymerase subunit family.</text>
</comment>
<evidence type="ECO:0000256" key="4">
    <source>
        <dbReference type="ARBA" id="ARBA00023163"/>
    </source>
</evidence>
<evidence type="ECO:0000313" key="7">
    <source>
        <dbReference type="Proteomes" id="UP000228934"/>
    </source>
</evidence>
<comment type="subcellular location">
    <subcellularLocation>
        <location evidence="1">Nucleus</location>
        <location evidence="1">Nucleolus</location>
    </subcellularLocation>
</comment>
<name>A0A2G9NWL7_AQUCT</name>
<keyword evidence="3" id="KW-0240">DNA-directed RNA polymerase</keyword>
<gene>
    <name evidence="6" type="ORF">AB205_0044270</name>
</gene>
<dbReference type="InterPro" id="IPR009668">
    <property type="entry name" value="RNA_pol-assoc_fac_A49-like"/>
</dbReference>
<dbReference type="GO" id="GO:0005730">
    <property type="term" value="C:nucleolus"/>
    <property type="evidence" value="ECO:0007669"/>
    <property type="project" value="UniProtKB-SubCell"/>
</dbReference>
<evidence type="ECO:0000313" key="6">
    <source>
        <dbReference type="EMBL" id="PIN95444.1"/>
    </source>
</evidence>
<dbReference type="Pfam" id="PF06870">
    <property type="entry name" value="RNA_pol_I_A49"/>
    <property type="match status" value="1"/>
</dbReference>
<accession>A0A2G9NWL7</accession>
<dbReference type="Proteomes" id="UP000228934">
    <property type="component" value="Unassembled WGS sequence"/>
</dbReference>
<proteinExistence type="inferred from homology"/>
<dbReference type="GO" id="GO:0006351">
    <property type="term" value="P:DNA-templated transcription"/>
    <property type="evidence" value="ECO:0007669"/>
    <property type="project" value="InterPro"/>
</dbReference>
<dbReference type="OrthoDB" id="532500at2759"/>
<organism evidence="6 7">
    <name type="scientific">Aquarana catesbeiana</name>
    <name type="common">American bullfrog</name>
    <name type="synonym">Rana catesbeiana</name>
    <dbReference type="NCBI Taxonomy" id="8400"/>
    <lineage>
        <taxon>Eukaryota</taxon>
        <taxon>Metazoa</taxon>
        <taxon>Chordata</taxon>
        <taxon>Craniata</taxon>
        <taxon>Vertebrata</taxon>
        <taxon>Euteleostomi</taxon>
        <taxon>Amphibia</taxon>
        <taxon>Batrachia</taxon>
        <taxon>Anura</taxon>
        <taxon>Neobatrachia</taxon>
        <taxon>Ranoidea</taxon>
        <taxon>Ranidae</taxon>
        <taxon>Aquarana</taxon>
    </lineage>
</organism>
<evidence type="ECO:0000256" key="1">
    <source>
        <dbReference type="ARBA" id="ARBA00004604"/>
    </source>
</evidence>
<sequence>MINTVNLQHVFIFAVSKQIEDVADPSIRTYREKTETQDKTQAQPPKKKFAVCANKLSSSWSKAVYHSCVDGLVKDDPVASCQKILTSVGDELAFTFSSFTKLIDKLQTRAEGPSTQRASVSTQQQAEKLVKEAMDTNEELASIFLPSCDASADKPENVYKFDDLISPVEFEALESVSAAFKNITPEELQQMTEKKEHTLFVLQELRELKLAKDPDRQARVLWYLDMLIKFSQLKVAKRKDLITKGCPSIICGNLMKNFSVIVYKDGRVQNSISGTMKSKIVAYVIALALHISNFQVDLTCLQRDLRLTENR</sequence>
<protein>
    <submittedName>
        <fullName evidence="6">Uncharacterized protein</fullName>
    </submittedName>
</protein>
<dbReference type="GO" id="GO:0000428">
    <property type="term" value="C:DNA-directed RNA polymerase complex"/>
    <property type="evidence" value="ECO:0007669"/>
    <property type="project" value="UniProtKB-KW"/>
</dbReference>
<keyword evidence="4" id="KW-0804">Transcription</keyword>
<keyword evidence="5" id="KW-0539">Nucleus</keyword>
<dbReference type="GO" id="GO:0003677">
    <property type="term" value="F:DNA binding"/>
    <property type="evidence" value="ECO:0007669"/>
    <property type="project" value="InterPro"/>
</dbReference>
<keyword evidence="7" id="KW-1185">Reference proteome</keyword>
<dbReference type="EMBL" id="KV923342">
    <property type="protein sequence ID" value="PIN95444.1"/>
    <property type="molecule type" value="Genomic_DNA"/>
</dbReference>
<dbReference type="AlphaFoldDB" id="A0A2G9NWL7"/>
<evidence type="ECO:0000256" key="3">
    <source>
        <dbReference type="ARBA" id="ARBA00022478"/>
    </source>
</evidence>
<evidence type="ECO:0000256" key="2">
    <source>
        <dbReference type="ARBA" id="ARBA00009430"/>
    </source>
</evidence>